<dbReference type="InterPro" id="IPR052164">
    <property type="entry name" value="Anthracycline_SecMetBiosynth"/>
</dbReference>
<dbReference type="InterPro" id="IPR029068">
    <property type="entry name" value="Glyas_Bleomycin-R_OHBP_Dase"/>
</dbReference>
<evidence type="ECO:0000313" key="2">
    <source>
        <dbReference type="EMBL" id="QAY58665.1"/>
    </source>
</evidence>
<dbReference type="InterPro" id="IPR004360">
    <property type="entry name" value="Glyas_Fos-R_dOase_dom"/>
</dbReference>
<dbReference type="Pfam" id="PF00903">
    <property type="entry name" value="Glyoxalase"/>
    <property type="match status" value="1"/>
</dbReference>
<dbReference type="OrthoDB" id="9798201at2"/>
<dbReference type="PANTHER" id="PTHR33993">
    <property type="entry name" value="GLYOXALASE-RELATED"/>
    <property type="match status" value="1"/>
</dbReference>
<name>A0A4P6E9E0_9MICO</name>
<dbReference type="KEGG" id="mprt:ET475_00685"/>
<dbReference type="AlphaFoldDB" id="A0A4P6E9E0"/>
<organism evidence="2 3">
    <name type="scientific">Microbacterium protaetiae</name>
    <dbReference type="NCBI Taxonomy" id="2509458"/>
    <lineage>
        <taxon>Bacteria</taxon>
        <taxon>Bacillati</taxon>
        <taxon>Actinomycetota</taxon>
        <taxon>Actinomycetes</taxon>
        <taxon>Micrococcales</taxon>
        <taxon>Microbacteriaceae</taxon>
        <taxon>Microbacterium</taxon>
    </lineage>
</organism>
<reference evidence="2 3" key="1">
    <citation type="submission" date="2019-01" db="EMBL/GenBank/DDBJ databases">
        <title>Genome sequencing of strain DFW100M-13.</title>
        <authorList>
            <person name="Heo J."/>
            <person name="Kim S.-J."/>
            <person name="Kim J.-S."/>
            <person name="Hong S.-B."/>
            <person name="Kwon S.-W."/>
        </authorList>
    </citation>
    <scope>NUCLEOTIDE SEQUENCE [LARGE SCALE GENOMIC DNA]</scope>
    <source>
        <strain evidence="2 3">DFW100M-13</strain>
    </source>
</reference>
<dbReference type="EMBL" id="CP035494">
    <property type="protein sequence ID" value="QAY58665.1"/>
    <property type="molecule type" value="Genomic_DNA"/>
</dbReference>
<evidence type="ECO:0000259" key="1">
    <source>
        <dbReference type="PROSITE" id="PS51819"/>
    </source>
</evidence>
<dbReference type="PANTHER" id="PTHR33993:SF2">
    <property type="entry name" value="VOC DOMAIN-CONTAINING PROTEIN"/>
    <property type="match status" value="1"/>
</dbReference>
<evidence type="ECO:0000313" key="3">
    <source>
        <dbReference type="Proteomes" id="UP000293995"/>
    </source>
</evidence>
<dbReference type="SUPFAM" id="SSF54593">
    <property type="entry name" value="Glyoxalase/Bleomycin resistance protein/Dihydroxybiphenyl dioxygenase"/>
    <property type="match status" value="1"/>
</dbReference>
<dbReference type="InterPro" id="IPR037523">
    <property type="entry name" value="VOC_core"/>
</dbReference>
<keyword evidence="3" id="KW-1185">Reference proteome</keyword>
<dbReference type="Gene3D" id="3.10.180.10">
    <property type="entry name" value="2,3-Dihydroxybiphenyl 1,2-Dioxygenase, domain 1"/>
    <property type="match status" value="1"/>
</dbReference>
<dbReference type="PROSITE" id="PS51819">
    <property type="entry name" value="VOC"/>
    <property type="match status" value="1"/>
</dbReference>
<gene>
    <name evidence="2" type="ORF">ET475_00685</name>
</gene>
<dbReference type="Proteomes" id="UP000293995">
    <property type="component" value="Chromosome"/>
</dbReference>
<feature type="domain" description="VOC" evidence="1">
    <location>
        <begin position="11"/>
        <end position="118"/>
    </location>
</feature>
<sequence length="118" mass="13157">MLVKRVNVKTALHRIVISVRSTQAAVGFYRDLLGLTTEAGPQMTRLSDRTIEILLHERSSRPSDLSVALSFRVADLDETCSTWERSGGTVVDPPEQQPWGEWTAVVREPDGHLVCLTQ</sequence>
<protein>
    <submittedName>
        <fullName evidence="2">Glyoxalase</fullName>
    </submittedName>
</protein>
<proteinExistence type="predicted"/>
<accession>A0A4P6E9E0</accession>